<sequence length="551" mass="61359">MLLRARQLALIASTPRCCSRKMVLETSTRASATSAVVSSPTKTSSKVVGQAPSSPSLSLGSNGHYSVEPGKPVLENYENAVQALNSLQSNYSVLQSSTSRTHTADSIHIQETVKFLQRIGISLDTLDQLPVIHVSGTKGKGSTCSLVESILRAHGYRTGFFSSPHLVSVTERIRLNGVPIDSSKFAVYFWRIYNRLLNSRDHQWDMPAYFNFLTILAFNVFLREKIDVAIVEVGIGGKYDCTNVVRGTKTVGITSLGLEHTALLGNTIEDIAWQKAGIIKNHSDVYTVRQPEGCLDVIANQCRKMEAKLHLVPDFDSYKWKRKPNINANNLAIKLNTSLAIQISLNWISQTRPELLSKNDERLSEVVSQGVESCFWPGRCHQVRKGNKRIFLDGAHTVESIEICSKWFQTCQRKSNPKILIFNATGDRDTRKLLTILAKHTDFDRVFFAPNIASQITSNIDAINHNFPSDEQIRRCEENALLWRELMGQRDSTRNVSSIASVQPALDAVIEQIDNHYMNHQECDILVTGSLHLIGAALTALKMESQVLTPG</sequence>
<reference evidence="19" key="2">
    <citation type="submission" date="2025-05" db="UniProtKB">
        <authorList>
            <consortium name="EnsemblMetazoa"/>
        </authorList>
    </citation>
    <scope>IDENTIFICATION</scope>
    <source>
        <strain evidence="19">Foshan</strain>
    </source>
</reference>
<evidence type="ECO:0000256" key="16">
    <source>
        <dbReference type="ARBA" id="ARBA00047493"/>
    </source>
</evidence>
<proteinExistence type="inferred from homology"/>
<evidence type="ECO:0000256" key="18">
    <source>
        <dbReference type="SAM" id="MobiDB-lite"/>
    </source>
</evidence>
<evidence type="ECO:0000256" key="1">
    <source>
        <dbReference type="ARBA" id="ARBA00004273"/>
    </source>
</evidence>
<evidence type="ECO:0000256" key="10">
    <source>
        <dbReference type="ARBA" id="ARBA00022741"/>
    </source>
</evidence>
<keyword evidence="9" id="KW-0479">Metal-binding</keyword>
<comment type="cofactor">
    <cofactor evidence="17">
        <name>a monovalent cation</name>
        <dbReference type="ChEBI" id="CHEBI:60242"/>
    </cofactor>
    <text evidence="17">A monovalent cation.</text>
</comment>
<comment type="pathway">
    <text evidence="4 17">Cofactor biosynthesis; tetrahydrofolylpolyglutamate biosynthesis.</text>
</comment>
<evidence type="ECO:0000256" key="7">
    <source>
        <dbReference type="ARBA" id="ARBA00022563"/>
    </source>
</evidence>
<organism evidence="19 20">
    <name type="scientific">Aedes albopictus</name>
    <name type="common">Asian tiger mosquito</name>
    <name type="synonym">Stegomyia albopicta</name>
    <dbReference type="NCBI Taxonomy" id="7160"/>
    <lineage>
        <taxon>Eukaryota</taxon>
        <taxon>Metazoa</taxon>
        <taxon>Ecdysozoa</taxon>
        <taxon>Arthropoda</taxon>
        <taxon>Hexapoda</taxon>
        <taxon>Insecta</taxon>
        <taxon>Pterygota</taxon>
        <taxon>Neoptera</taxon>
        <taxon>Endopterygota</taxon>
        <taxon>Diptera</taxon>
        <taxon>Nematocera</taxon>
        <taxon>Culicoidea</taxon>
        <taxon>Culicidae</taxon>
        <taxon>Culicinae</taxon>
        <taxon>Aedini</taxon>
        <taxon>Aedes</taxon>
        <taxon>Stegomyia</taxon>
    </lineage>
</organism>
<dbReference type="PROSITE" id="PS01011">
    <property type="entry name" value="FOLYLPOLYGLU_SYNT_1"/>
    <property type="match status" value="1"/>
</dbReference>
<name>A0ABM1ZVP3_AEDAL</name>
<comment type="similarity">
    <text evidence="5 17">Belongs to the folylpolyglutamate synthase family.</text>
</comment>
<dbReference type="InterPro" id="IPR001645">
    <property type="entry name" value="Folylpolyglutamate_synth"/>
</dbReference>
<evidence type="ECO:0000256" key="8">
    <source>
        <dbReference type="ARBA" id="ARBA00022598"/>
    </source>
</evidence>
<dbReference type="Proteomes" id="UP000069940">
    <property type="component" value="Unassembled WGS sequence"/>
</dbReference>
<protein>
    <recommendedName>
        <fullName evidence="17">Folylpolyglutamate synthase</fullName>
        <ecNumber evidence="17">6.3.2.17</ecNumber>
    </recommendedName>
    <alternativeName>
        <fullName evidence="17">Folylpoly-gamma-glutamate synthetase</fullName>
    </alternativeName>
    <alternativeName>
        <fullName evidence="17">Tetrahydrofolylpolyglutamate synthase</fullName>
    </alternativeName>
</protein>
<evidence type="ECO:0000313" key="20">
    <source>
        <dbReference type="Proteomes" id="UP000069940"/>
    </source>
</evidence>
<dbReference type="InterPro" id="IPR018109">
    <property type="entry name" value="Folylpolyglutamate_synth_CS"/>
</dbReference>
<accession>A0ABM1ZVP3</accession>
<keyword evidence="8 17" id="KW-0436">Ligase</keyword>
<evidence type="ECO:0000256" key="2">
    <source>
        <dbReference type="ARBA" id="ARBA00004305"/>
    </source>
</evidence>
<evidence type="ECO:0000256" key="3">
    <source>
        <dbReference type="ARBA" id="ARBA00004496"/>
    </source>
</evidence>
<keyword evidence="15" id="KW-0472">Membrane</keyword>
<evidence type="ECO:0000256" key="6">
    <source>
        <dbReference type="ARBA" id="ARBA00022490"/>
    </source>
</evidence>
<comment type="catalytic activity">
    <reaction evidence="16 17">
        <text>(6S)-5,6,7,8-tetrahydrofolyl-(gamma-L-Glu)(n) + L-glutamate + ATP = (6S)-5,6,7,8-tetrahydrofolyl-(gamma-L-Glu)(n+1) + ADP + phosphate + H(+)</text>
        <dbReference type="Rhea" id="RHEA:10580"/>
        <dbReference type="Rhea" id="RHEA-COMP:14738"/>
        <dbReference type="Rhea" id="RHEA-COMP:14740"/>
        <dbReference type="ChEBI" id="CHEBI:15378"/>
        <dbReference type="ChEBI" id="CHEBI:29985"/>
        <dbReference type="ChEBI" id="CHEBI:30616"/>
        <dbReference type="ChEBI" id="CHEBI:43474"/>
        <dbReference type="ChEBI" id="CHEBI:141005"/>
        <dbReference type="ChEBI" id="CHEBI:456216"/>
        <dbReference type="EC" id="6.3.2.17"/>
    </reaction>
</comment>
<keyword evidence="14" id="KW-0496">Mitochondrion</keyword>
<feature type="region of interest" description="Disordered" evidence="18">
    <location>
        <begin position="29"/>
        <end position="62"/>
    </location>
</feature>
<keyword evidence="6" id="KW-0963">Cytoplasm</keyword>
<evidence type="ECO:0000256" key="17">
    <source>
        <dbReference type="PIRNR" id="PIRNR038895"/>
    </source>
</evidence>
<dbReference type="PIRSF" id="PIRSF038895">
    <property type="entry name" value="FPGS"/>
    <property type="match status" value="1"/>
</dbReference>
<keyword evidence="7 17" id="KW-0554">One-carbon metabolism</keyword>
<comment type="function">
    <text evidence="17">Catalyzes conversion of folates to polyglutamate derivatives allowing concentration of folate compounds in the cell and the intracellular retention of these cofactors, which are important substrates for most of the folate-dependent enzymes that are involved in one-carbon transfer reactions involved in purine, pyrimidine and amino acid synthesis.</text>
</comment>
<evidence type="ECO:0000313" key="19">
    <source>
        <dbReference type="EnsemblMetazoa" id="AALFPA23_022093.P32730"/>
    </source>
</evidence>
<dbReference type="NCBIfam" id="TIGR01499">
    <property type="entry name" value="folC"/>
    <property type="match status" value="1"/>
</dbReference>
<dbReference type="InterPro" id="IPR023600">
    <property type="entry name" value="Folylpolyglutamate_synth_euk"/>
</dbReference>
<dbReference type="EnsemblMetazoa" id="AALFPA23_022093.R32730">
    <property type="protein sequence ID" value="AALFPA23_022093.P32730"/>
    <property type="gene ID" value="AALFPA23_022093"/>
</dbReference>
<dbReference type="RefSeq" id="XP_019533842.3">
    <property type="nucleotide sequence ID" value="XM_019678297.3"/>
</dbReference>
<dbReference type="EC" id="6.3.2.17" evidence="17"/>
<evidence type="ECO:0000256" key="15">
    <source>
        <dbReference type="ARBA" id="ARBA00023136"/>
    </source>
</evidence>
<evidence type="ECO:0000256" key="11">
    <source>
        <dbReference type="ARBA" id="ARBA00022792"/>
    </source>
</evidence>
<dbReference type="PANTHER" id="PTHR11136:SF5">
    <property type="entry name" value="FOLYLPOLYGLUTAMATE SYNTHASE, MITOCHONDRIAL"/>
    <property type="match status" value="1"/>
</dbReference>
<dbReference type="SUPFAM" id="SSF53623">
    <property type="entry name" value="MurD-like peptide ligases, catalytic domain"/>
    <property type="match status" value="1"/>
</dbReference>
<keyword evidence="10" id="KW-0547">Nucleotide-binding</keyword>
<dbReference type="SUPFAM" id="SSF53244">
    <property type="entry name" value="MurD-like peptide ligases, peptide-binding domain"/>
    <property type="match status" value="1"/>
</dbReference>
<dbReference type="Gene3D" id="3.90.190.20">
    <property type="entry name" value="Mur ligase, C-terminal domain"/>
    <property type="match status" value="1"/>
</dbReference>
<comment type="subcellular location">
    <subcellularLocation>
        <location evidence="3">Cytoplasm</location>
    </subcellularLocation>
    <subcellularLocation>
        <location evidence="1">Mitochondrion inner membrane</location>
    </subcellularLocation>
    <subcellularLocation>
        <location evidence="2">Mitochondrion matrix</location>
    </subcellularLocation>
</comment>
<reference evidence="20" key="1">
    <citation type="journal article" date="2015" name="Proc. Natl. Acad. Sci. U.S.A.">
        <title>Genome sequence of the Asian Tiger mosquito, Aedes albopictus, reveals insights into its biology, genetics, and evolution.</title>
        <authorList>
            <person name="Chen X.G."/>
            <person name="Jiang X."/>
            <person name="Gu J."/>
            <person name="Xu M."/>
            <person name="Wu Y."/>
            <person name="Deng Y."/>
            <person name="Zhang C."/>
            <person name="Bonizzoni M."/>
            <person name="Dermauw W."/>
            <person name="Vontas J."/>
            <person name="Armbruster P."/>
            <person name="Huang X."/>
            <person name="Yang Y."/>
            <person name="Zhang H."/>
            <person name="He W."/>
            <person name="Peng H."/>
            <person name="Liu Y."/>
            <person name="Wu K."/>
            <person name="Chen J."/>
            <person name="Lirakis M."/>
            <person name="Topalis P."/>
            <person name="Van Leeuwen T."/>
            <person name="Hall A.B."/>
            <person name="Jiang X."/>
            <person name="Thorpe C."/>
            <person name="Mueller R.L."/>
            <person name="Sun C."/>
            <person name="Waterhouse R.M."/>
            <person name="Yan G."/>
            <person name="Tu Z.J."/>
            <person name="Fang X."/>
            <person name="James A.A."/>
        </authorList>
    </citation>
    <scope>NUCLEOTIDE SEQUENCE [LARGE SCALE GENOMIC DNA]</scope>
    <source>
        <strain evidence="20">Foshan</strain>
    </source>
</reference>
<keyword evidence="13" id="KW-0460">Magnesium</keyword>
<evidence type="ECO:0000256" key="9">
    <source>
        <dbReference type="ARBA" id="ARBA00022723"/>
    </source>
</evidence>
<dbReference type="InterPro" id="IPR036615">
    <property type="entry name" value="Mur_ligase_C_dom_sf"/>
</dbReference>
<evidence type="ECO:0000256" key="13">
    <source>
        <dbReference type="ARBA" id="ARBA00022842"/>
    </source>
</evidence>
<evidence type="ECO:0000256" key="12">
    <source>
        <dbReference type="ARBA" id="ARBA00022840"/>
    </source>
</evidence>
<keyword evidence="11" id="KW-0999">Mitochondrion inner membrane</keyword>
<evidence type="ECO:0000256" key="5">
    <source>
        <dbReference type="ARBA" id="ARBA00008276"/>
    </source>
</evidence>
<dbReference type="PROSITE" id="PS01012">
    <property type="entry name" value="FOLYLPOLYGLU_SYNT_2"/>
    <property type="match status" value="1"/>
</dbReference>
<evidence type="ECO:0000256" key="4">
    <source>
        <dbReference type="ARBA" id="ARBA00005150"/>
    </source>
</evidence>
<evidence type="ECO:0000256" key="14">
    <source>
        <dbReference type="ARBA" id="ARBA00023128"/>
    </source>
</evidence>
<keyword evidence="12" id="KW-0067">ATP-binding</keyword>
<dbReference type="InterPro" id="IPR036565">
    <property type="entry name" value="Mur-like_cat_sf"/>
</dbReference>
<dbReference type="GeneID" id="109405265"/>
<dbReference type="Gene3D" id="3.40.1190.10">
    <property type="entry name" value="Mur-like, catalytic domain"/>
    <property type="match status" value="1"/>
</dbReference>
<dbReference type="PANTHER" id="PTHR11136">
    <property type="entry name" value="FOLYLPOLYGLUTAMATE SYNTHASE-RELATED"/>
    <property type="match status" value="1"/>
</dbReference>
<keyword evidence="20" id="KW-1185">Reference proteome</keyword>